<accession>A0ABY6LH18</accession>
<evidence type="ECO:0000256" key="3">
    <source>
        <dbReference type="ARBA" id="ARBA00009045"/>
    </source>
</evidence>
<dbReference type="SUPFAM" id="SSF144091">
    <property type="entry name" value="Rhomboid-like"/>
    <property type="match status" value="1"/>
</dbReference>
<evidence type="ECO:0000256" key="4">
    <source>
        <dbReference type="ARBA" id="ARBA00013039"/>
    </source>
</evidence>
<dbReference type="Pfam" id="PF01694">
    <property type="entry name" value="Rhomboid"/>
    <property type="match status" value="1"/>
</dbReference>
<keyword evidence="8 9" id="KW-0472">Membrane</keyword>
<reference evidence="11 12" key="1">
    <citation type="submission" date="2022-01" db="EMBL/GenBank/DDBJ databases">
        <title>A chromosomal length assembly of Cordylochernes scorpioides.</title>
        <authorList>
            <person name="Zeh D."/>
            <person name="Zeh J."/>
        </authorList>
    </citation>
    <scope>NUCLEOTIDE SEQUENCE [LARGE SCALE GENOMIC DNA]</scope>
    <source>
        <strain evidence="11">IN4F17</strain>
        <tissue evidence="11">Whole Body</tissue>
    </source>
</reference>
<gene>
    <name evidence="11" type="ORF">LAZ67_18000503</name>
</gene>
<feature type="domain" description="Peptidase S54 rhomboid" evidence="10">
    <location>
        <begin position="296"/>
        <end position="435"/>
    </location>
</feature>
<dbReference type="Gene3D" id="1.20.1540.10">
    <property type="entry name" value="Rhomboid-like"/>
    <property type="match status" value="1"/>
</dbReference>
<dbReference type="InterPro" id="IPR022764">
    <property type="entry name" value="Peptidase_S54_rhomboid_dom"/>
</dbReference>
<proteinExistence type="inferred from homology"/>
<comment type="similarity">
    <text evidence="3">Belongs to the peptidase S54 family.</text>
</comment>
<evidence type="ECO:0000313" key="11">
    <source>
        <dbReference type="EMBL" id="UYV79732.1"/>
    </source>
</evidence>
<evidence type="ECO:0000256" key="6">
    <source>
        <dbReference type="ARBA" id="ARBA00022801"/>
    </source>
</evidence>
<comment type="subcellular location">
    <subcellularLocation>
        <location evidence="2">Membrane</location>
        <topology evidence="2">Multi-pass membrane protein</topology>
    </subcellularLocation>
</comment>
<dbReference type="EMBL" id="CP092880">
    <property type="protein sequence ID" value="UYV79732.1"/>
    <property type="molecule type" value="Genomic_DNA"/>
</dbReference>
<evidence type="ECO:0000256" key="9">
    <source>
        <dbReference type="SAM" id="Phobius"/>
    </source>
</evidence>
<organism evidence="11 12">
    <name type="scientific">Cordylochernes scorpioides</name>
    <dbReference type="NCBI Taxonomy" id="51811"/>
    <lineage>
        <taxon>Eukaryota</taxon>
        <taxon>Metazoa</taxon>
        <taxon>Ecdysozoa</taxon>
        <taxon>Arthropoda</taxon>
        <taxon>Chelicerata</taxon>
        <taxon>Arachnida</taxon>
        <taxon>Pseudoscorpiones</taxon>
        <taxon>Cheliferoidea</taxon>
        <taxon>Chernetidae</taxon>
        <taxon>Cordylochernes</taxon>
    </lineage>
</organism>
<dbReference type="PANTHER" id="PTHR43731">
    <property type="entry name" value="RHOMBOID PROTEASE"/>
    <property type="match status" value="1"/>
</dbReference>
<dbReference type="InterPro" id="IPR050925">
    <property type="entry name" value="Rhomboid_protease_S54"/>
</dbReference>
<evidence type="ECO:0000256" key="2">
    <source>
        <dbReference type="ARBA" id="ARBA00004141"/>
    </source>
</evidence>
<comment type="catalytic activity">
    <reaction evidence="1">
        <text>Cleaves type-1 transmembrane domains using a catalytic dyad composed of serine and histidine that are contributed by different transmembrane domains.</text>
        <dbReference type="EC" id="3.4.21.105"/>
    </reaction>
</comment>
<evidence type="ECO:0000259" key="10">
    <source>
        <dbReference type="Pfam" id="PF01694"/>
    </source>
</evidence>
<dbReference type="Proteomes" id="UP001235939">
    <property type="component" value="Chromosome 18"/>
</dbReference>
<dbReference type="InterPro" id="IPR035952">
    <property type="entry name" value="Rhomboid-like_sf"/>
</dbReference>
<sequence>MDIKNVRKWCREFNEGRINVHDEQRSGRPSLPESTVARIDEMVRANRRITIEEIEDGLNEDCSHFSVHKIVSETLGYRKVSARWVDKWLKEAGECWPGRVCSVERRSAAVQPTSRCRPDWTCTVWSWTLLKSDVNDARESSDGGALTARRILLSHNKFLLNHSYSRRIPTTSTLFNQLSKIKNIRNAHFGNNKKNNIRWPTVFFFGFSGMSFVTAMVLEKEYPREKYCDVMRVNVPRPAVGGDLLERWNALSDNERAIGVIVGINVLIMTLWRLPFAGSVMGPLFSLKEIPRGFPMLFSLFSHTNPVHLAINAGILWSCGVPLMDCIGLEQTLSIYLSGGIFASLVGTIFKYHIKSSAISMGATGASLAVMAAYCTFFPDQKLTFLLPNCSYDADTVKKALVIIETIGVLLAKNYTLDHAGNLGGLLFGWLYARFGHELIWLKRDKIQDLWEVVRGYLSDTIPHFKKDGKK</sequence>
<evidence type="ECO:0000256" key="7">
    <source>
        <dbReference type="ARBA" id="ARBA00022989"/>
    </source>
</evidence>
<name>A0ABY6LH18_9ARAC</name>
<feature type="transmembrane region" description="Helical" evidence="9">
    <location>
        <begin position="358"/>
        <end position="377"/>
    </location>
</feature>
<feature type="transmembrane region" description="Helical" evidence="9">
    <location>
        <begin position="333"/>
        <end position="352"/>
    </location>
</feature>
<keyword evidence="6" id="KW-0378">Hydrolase</keyword>
<evidence type="ECO:0000256" key="5">
    <source>
        <dbReference type="ARBA" id="ARBA00022692"/>
    </source>
</evidence>
<feature type="transmembrane region" description="Helical" evidence="9">
    <location>
        <begin position="199"/>
        <end position="218"/>
    </location>
</feature>
<protein>
    <recommendedName>
        <fullName evidence="4">rhomboid protease</fullName>
        <ecNumber evidence="4">3.4.21.105</ecNumber>
    </recommendedName>
</protein>
<evidence type="ECO:0000256" key="1">
    <source>
        <dbReference type="ARBA" id="ARBA00000156"/>
    </source>
</evidence>
<evidence type="ECO:0000313" key="12">
    <source>
        <dbReference type="Proteomes" id="UP001235939"/>
    </source>
</evidence>
<feature type="transmembrane region" description="Helical" evidence="9">
    <location>
        <begin position="257"/>
        <end position="276"/>
    </location>
</feature>
<keyword evidence="12" id="KW-1185">Reference proteome</keyword>
<dbReference type="PANTHER" id="PTHR43731:SF14">
    <property type="entry name" value="PRESENILIN-ASSOCIATED RHOMBOID-LIKE PROTEIN, MITOCHONDRIAL"/>
    <property type="match status" value="1"/>
</dbReference>
<evidence type="ECO:0000256" key="8">
    <source>
        <dbReference type="ARBA" id="ARBA00023136"/>
    </source>
</evidence>
<keyword evidence="5 9" id="KW-0812">Transmembrane</keyword>
<dbReference type="EC" id="3.4.21.105" evidence="4"/>
<keyword evidence="7 9" id="KW-1133">Transmembrane helix</keyword>